<keyword evidence="1" id="KW-0472">Membrane</keyword>
<dbReference type="RefSeq" id="WP_132970988.1">
    <property type="nucleotide sequence ID" value="NZ_SMFX01000001.1"/>
</dbReference>
<feature type="transmembrane region" description="Helical" evidence="1">
    <location>
        <begin position="59"/>
        <end position="76"/>
    </location>
</feature>
<keyword evidence="1" id="KW-1133">Transmembrane helix</keyword>
<feature type="transmembrane region" description="Helical" evidence="1">
    <location>
        <begin position="96"/>
        <end position="118"/>
    </location>
</feature>
<evidence type="ECO:0000313" key="2">
    <source>
        <dbReference type="EMBL" id="TCK17089.1"/>
    </source>
</evidence>
<organism evidence="2 3">
    <name type="scientific">Thiogranum longum</name>
    <dbReference type="NCBI Taxonomy" id="1537524"/>
    <lineage>
        <taxon>Bacteria</taxon>
        <taxon>Pseudomonadati</taxon>
        <taxon>Pseudomonadota</taxon>
        <taxon>Gammaproteobacteria</taxon>
        <taxon>Chromatiales</taxon>
        <taxon>Ectothiorhodospiraceae</taxon>
        <taxon>Thiogranum</taxon>
    </lineage>
</organism>
<feature type="transmembrane region" description="Helical" evidence="1">
    <location>
        <begin position="33"/>
        <end position="53"/>
    </location>
</feature>
<dbReference type="Proteomes" id="UP000295707">
    <property type="component" value="Unassembled WGS sequence"/>
</dbReference>
<proteinExistence type="predicted"/>
<dbReference type="EMBL" id="SMFX01000001">
    <property type="protein sequence ID" value="TCK17089.1"/>
    <property type="molecule type" value="Genomic_DNA"/>
</dbReference>
<protein>
    <submittedName>
        <fullName evidence="2">FixH protein</fullName>
    </submittedName>
</protein>
<keyword evidence="1" id="KW-0812">Transmembrane</keyword>
<dbReference type="Pfam" id="PF05751">
    <property type="entry name" value="FixH"/>
    <property type="match status" value="1"/>
</dbReference>
<name>A0A4R1HCX7_9GAMM</name>
<dbReference type="AlphaFoldDB" id="A0A4R1HCX7"/>
<sequence length="276" mass="30392">MLQSLLALPLGVGVEVLVFLALYRLTPMNGRQAAVIVAMLAITAVFIDSLLDWPGADVLAMYVAVLLVSAYLLGIISSAREQRQRAGAKDQRWFHWGPAIIVIFFVALFALDGVLVVISKQGLPQPVADRLLPKQHKSETVNSVFPGVVARDFQKKESLYNAYLEQVKQQQARGWQVSKGWLEKPLAGRPEVFQVRVTERDGAAVAFATVGGVFQRPSDSRLDQSFELVEIEPGLYRGELVLPDPGMWQLVLQIRRGDQLHEIHAETSVGAGESAP</sequence>
<gene>
    <name evidence="2" type="ORF">DFR30_0309</name>
</gene>
<accession>A0A4R1HCX7</accession>
<reference evidence="2 3" key="1">
    <citation type="submission" date="2019-03" db="EMBL/GenBank/DDBJ databases">
        <title>Genomic Encyclopedia of Type Strains, Phase IV (KMG-IV): sequencing the most valuable type-strain genomes for metagenomic binning, comparative biology and taxonomic classification.</title>
        <authorList>
            <person name="Goeker M."/>
        </authorList>
    </citation>
    <scope>NUCLEOTIDE SEQUENCE [LARGE SCALE GENOMIC DNA]</scope>
    <source>
        <strain evidence="2 3">DSM 19610</strain>
    </source>
</reference>
<feature type="transmembrane region" description="Helical" evidence="1">
    <location>
        <begin position="6"/>
        <end position="26"/>
    </location>
</feature>
<dbReference type="OrthoDB" id="8559928at2"/>
<comment type="caution">
    <text evidence="2">The sequence shown here is derived from an EMBL/GenBank/DDBJ whole genome shotgun (WGS) entry which is preliminary data.</text>
</comment>
<dbReference type="InterPro" id="IPR008620">
    <property type="entry name" value="FixH"/>
</dbReference>
<evidence type="ECO:0000313" key="3">
    <source>
        <dbReference type="Proteomes" id="UP000295707"/>
    </source>
</evidence>
<keyword evidence="3" id="KW-1185">Reference proteome</keyword>
<evidence type="ECO:0000256" key="1">
    <source>
        <dbReference type="SAM" id="Phobius"/>
    </source>
</evidence>